<reference evidence="2 3" key="1">
    <citation type="journal article" date="2023" name="BMC Biol.">
        <title>The compact genome of the sponge Oopsacas minuta (Hexactinellida) is lacking key metazoan core genes.</title>
        <authorList>
            <person name="Santini S."/>
            <person name="Schenkelaars Q."/>
            <person name="Jourda C."/>
            <person name="Duchesne M."/>
            <person name="Belahbib H."/>
            <person name="Rocher C."/>
            <person name="Selva M."/>
            <person name="Riesgo A."/>
            <person name="Vervoort M."/>
            <person name="Leys S.P."/>
            <person name="Kodjabachian L."/>
            <person name="Le Bivic A."/>
            <person name="Borchiellini C."/>
            <person name="Claverie J.M."/>
            <person name="Renard E."/>
        </authorList>
    </citation>
    <scope>NUCLEOTIDE SEQUENCE [LARGE SCALE GENOMIC DNA]</scope>
    <source>
        <strain evidence="2">SPO-2</strain>
    </source>
</reference>
<evidence type="ECO:0000256" key="1">
    <source>
        <dbReference type="SAM" id="SignalP"/>
    </source>
</evidence>
<organism evidence="2 3">
    <name type="scientific">Oopsacas minuta</name>
    <dbReference type="NCBI Taxonomy" id="111878"/>
    <lineage>
        <taxon>Eukaryota</taxon>
        <taxon>Metazoa</taxon>
        <taxon>Porifera</taxon>
        <taxon>Hexactinellida</taxon>
        <taxon>Hexasterophora</taxon>
        <taxon>Lyssacinosida</taxon>
        <taxon>Leucopsacidae</taxon>
        <taxon>Oopsacas</taxon>
    </lineage>
</organism>
<comment type="caution">
    <text evidence="2">The sequence shown here is derived from an EMBL/GenBank/DDBJ whole genome shotgun (WGS) entry which is preliminary data.</text>
</comment>
<protein>
    <recommendedName>
        <fullName evidence="4">C2H2-type domain-containing protein</fullName>
    </recommendedName>
</protein>
<dbReference type="Proteomes" id="UP001165289">
    <property type="component" value="Unassembled WGS sequence"/>
</dbReference>
<evidence type="ECO:0000313" key="2">
    <source>
        <dbReference type="EMBL" id="KAI6660136.1"/>
    </source>
</evidence>
<name>A0AAV7KGD3_9METZ</name>
<sequence length="147" mass="16622">MLIIFVSVLLLVRKIGKMREVEEGATDAALVWSSSNNIYLPKKYGCQSCFFTCDDLWVMTEHVEKHVLTVPQQSARDPYHPYLTHALLVAGTLEEYVSSCAGLQDKILSKDRQFVRAPRPSIQIHHDGRLHWVCSSVDVEGNFTACD</sequence>
<keyword evidence="1" id="KW-0732">Signal</keyword>
<feature type="chain" id="PRO_5043361490" description="C2H2-type domain-containing protein" evidence="1">
    <location>
        <begin position="19"/>
        <end position="147"/>
    </location>
</feature>
<accession>A0AAV7KGD3</accession>
<feature type="signal peptide" evidence="1">
    <location>
        <begin position="1"/>
        <end position="18"/>
    </location>
</feature>
<evidence type="ECO:0008006" key="4">
    <source>
        <dbReference type="Google" id="ProtNLM"/>
    </source>
</evidence>
<keyword evidence="3" id="KW-1185">Reference proteome</keyword>
<dbReference type="EMBL" id="JAKMXF010000041">
    <property type="protein sequence ID" value="KAI6660136.1"/>
    <property type="molecule type" value="Genomic_DNA"/>
</dbReference>
<dbReference type="AlphaFoldDB" id="A0AAV7KGD3"/>
<proteinExistence type="predicted"/>
<evidence type="ECO:0000313" key="3">
    <source>
        <dbReference type="Proteomes" id="UP001165289"/>
    </source>
</evidence>
<gene>
    <name evidence="2" type="ORF">LOD99_10528</name>
</gene>